<feature type="region of interest" description="Disordered" evidence="1">
    <location>
        <begin position="486"/>
        <end position="512"/>
    </location>
</feature>
<feature type="compositionally biased region" description="Low complexity" evidence="1">
    <location>
        <begin position="175"/>
        <end position="196"/>
    </location>
</feature>
<feature type="region of interest" description="Disordered" evidence="1">
    <location>
        <begin position="581"/>
        <end position="671"/>
    </location>
</feature>
<accession>A0A179B3U4</accession>
<evidence type="ECO:0000313" key="4">
    <source>
        <dbReference type="Proteomes" id="UP000078368"/>
    </source>
</evidence>
<organism evidence="3 4">
    <name type="scientific">Peptidiphaga gingivicola</name>
    <dbReference type="NCBI Taxonomy" id="2741497"/>
    <lineage>
        <taxon>Bacteria</taxon>
        <taxon>Bacillati</taxon>
        <taxon>Actinomycetota</taxon>
        <taxon>Actinomycetes</taxon>
        <taxon>Actinomycetales</taxon>
        <taxon>Actinomycetaceae</taxon>
        <taxon>Peptidiphaga</taxon>
    </lineage>
</organism>
<keyword evidence="2" id="KW-1133">Transmembrane helix</keyword>
<feature type="compositionally biased region" description="Gly residues" evidence="1">
    <location>
        <begin position="656"/>
        <end position="669"/>
    </location>
</feature>
<feature type="region of interest" description="Disordered" evidence="1">
    <location>
        <begin position="432"/>
        <end position="458"/>
    </location>
</feature>
<proteinExistence type="predicted"/>
<keyword evidence="2" id="KW-0812">Transmembrane</keyword>
<dbReference type="RefSeq" id="WP_064231197.1">
    <property type="nucleotide sequence ID" value="NZ_LVZK01000001.1"/>
</dbReference>
<dbReference type="OrthoDB" id="9813435at2"/>
<dbReference type="AlphaFoldDB" id="A0A179B3U4"/>
<evidence type="ECO:0000256" key="1">
    <source>
        <dbReference type="SAM" id="MobiDB-lite"/>
    </source>
</evidence>
<keyword evidence="4" id="KW-1185">Reference proteome</keyword>
<feature type="region of interest" description="Disordered" evidence="1">
    <location>
        <begin position="810"/>
        <end position="842"/>
    </location>
</feature>
<feature type="transmembrane region" description="Helical" evidence="2">
    <location>
        <begin position="844"/>
        <end position="865"/>
    </location>
</feature>
<feature type="region of interest" description="Disordered" evidence="1">
    <location>
        <begin position="162"/>
        <end position="215"/>
    </location>
</feature>
<feature type="compositionally biased region" description="Low complexity" evidence="1">
    <location>
        <begin position="633"/>
        <end position="655"/>
    </location>
</feature>
<evidence type="ECO:0000313" key="3">
    <source>
        <dbReference type="EMBL" id="OAP86372.1"/>
    </source>
</evidence>
<comment type="caution">
    <text evidence="3">The sequence shown here is derived from an EMBL/GenBank/DDBJ whole genome shotgun (WGS) entry which is preliminary data.</text>
</comment>
<sequence length="871" mass="91873">MRRNETFAALSVSRGLSLLAVLLLAYASVFVAAPAGANSGSTPDGAGYSAPDRVAVGQPLTVSGTGWMNQEKKEGSLVAVKIDNGGLKAKSAVKNPANGKVETDKGVLAMVKADASGNWTATISAETLGQLKEGKHTVQFSSGSAFQGDVVRQSSAAFVYGAEAGKPNPNPQAPAPKEAPQAPAPKEAAPQNQPNNTPSSATPPAWPHVDLADSSGAKAWVEKEIKSDAGAKFHIKGTGWKNSAGNGPSTVFVKINEGENKPYERAKAIDLPSVNGDKTVWALVAQENPEKDTNVKVIKPNGDFEVEIDVPKNVKEGQYFTVSLLSGQSDTKDVKRSMTSEQLTVLEPTRCTSVGEPTVKVENAKVHLGGTVKVSGKGWCHPQDGQGASKIAVKIDDGKYKRLNVPQGGSDATVWAIVENADSKTGDWTAEIPLPDGTDEKAVRGGKGGSDPVLPEGKHRFTFVTGNTIKPGDADRKIESEEFDVGEYQPSGTPEPVEANEDLNNDNKQGMTVKRGRDGRLVVTVPKAKAEGGKDNHKGGQNATDKKTWVFLNAYDKDGNPRQPWGARWFETDKDGKVLGLPKDVSLPNGAMKITAQSGKPGEDFGALLGWTTFEGPKKPDNPTNPPGGNQPPGGENRPPSGNQPPSNRGNQPPGGNQGNGGGQQGRTGGSTIVRRSVQSGTRQSIIPGRYVIQRAIAGQQPQKPAQPFFPKPDFSPLPPVPNIKGLTLQNAGNIGKQMEGKILVLAPAGRQPGEWVFLYLYPQGSPLGWMQIDKEGKIRVDTSTLPDGSYKFALMDSTGALIGWTDLDVGNVKKSPSPSPTPTKADGPARIPPKAEGDDSQPIWPWMLGGAAISVTVVATSLIASRRQGK</sequence>
<keyword evidence="2" id="KW-0472">Membrane</keyword>
<gene>
    <name evidence="3" type="ORF">A4H34_04280</name>
</gene>
<dbReference type="STRING" id="1823756.A4H34_04280"/>
<evidence type="ECO:0000256" key="2">
    <source>
        <dbReference type="SAM" id="Phobius"/>
    </source>
</evidence>
<protein>
    <submittedName>
        <fullName evidence="3">Uncharacterized protein</fullName>
    </submittedName>
</protein>
<dbReference type="Proteomes" id="UP000078368">
    <property type="component" value="Unassembled WGS sequence"/>
</dbReference>
<name>A0A179B3U4_9ACTO</name>
<reference evidence="3 4" key="1">
    <citation type="submission" date="2016-04" db="EMBL/GenBank/DDBJ databases">
        <title>Peptidophaga gingivicola gen. nov., sp. nov., isolated from human subgingival plaque.</title>
        <authorList>
            <person name="Beall C.J."/>
            <person name="Mokrzan E.M."/>
            <person name="Griffen A.L."/>
            <person name="Leys E.J."/>
        </authorList>
    </citation>
    <scope>NUCLEOTIDE SEQUENCE [LARGE SCALE GENOMIC DNA]</scope>
    <source>
        <strain evidence="3 4">BA112</strain>
    </source>
</reference>
<dbReference type="EMBL" id="LVZK01000001">
    <property type="protein sequence ID" value="OAP86372.1"/>
    <property type="molecule type" value="Genomic_DNA"/>
</dbReference>